<dbReference type="GO" id="GO:0016787">
    <property type="term" value="F:hydrolase activity"/>
    <property type="evidence" value="ECO:0007669"/>
    <property type="project" value="UniProtKB-UniRule"/>
</dbReference>
<dbReference type="InterPro" id="IPR043864">
    <property type="entry name" value="Omp85-like_dom"/>
</dbReference>
<dbReference type="CDD" id="cd07205">
    <property type="entry name" value="Pat_PNPLA6_PNPLA7_NTE1_like"/>
    <property type="match status" value="1"/>
</dbReference>
<dbReference type="Gene3D" id="2.40.160.50">
    <property type="entry name" value="membrane protein fhac: a member of the omp85/tpsb transporter family"/>
    <property type="match status" value="1"/>
</dbReference>
<evidence type="ECO:0000313" key="6">
    <source>
        <dbReference type="EMBL" id="PHN01788.1"/>
    </source>
</evidence>
<organism evidence="6 7">
    <name type="scientific">Flavilitoribacter nigricans (strain ATCC 23147 / DSM 23189 / NBRC 102662 / NCIMB 1420 / SS-2)</name>
    <name type="common">Lewinella nigricans</name>
    <dbReference type="NCBI Taxonomy" id="1122177"/>
    <lineage>
        <taxon>Bacteria</taxon>
        <taxon>Pseudomonadati</taxon>
        <taxon>Bacteroidota</taxon>
        <taxon>Saprospiria</taxon>
        <taxon>Saprospirales</taxon>
        <taxon>Lewinellaceae</taxon>
        <taxon>Flavilitoribacter</taxon>
    </lineage>
</organism>
<feature type="active site" description="Nucleophile" evidence="4">
    <location>
        <position position="87"/>
    </location>
</feature>
<feature type="short sequence motif" description="DGA/G" evidence="4">
    <location>
        <begin position="231"/>
        <end position="233"/>
    </location>
</feature>
<dbReference type="Pfam" id="PF19143">
    <property type="entry name" value="Omp85_2"/>
    <property type="match status" value="1"/>
</dbReference>
<gene>
    <name evidence="6" type="ORF">CRP01_35470</name>
</gene>
<proteinExistence type="predicted"/>
<evidence type="ECO:0000256" key="1">
    <source>
        <dbReference type="ARBA" id="ARBA00022801"/>
    </source>
</evidence>
<dbReference type="Pfam" id="PF01734">
    <property type="entry name" value="Patatin"/>
    <property type="match status" value="1"/>
</dbReference>
<dbReference type="SUPFAM" id="SSF52151">
    <property type="entry name" value="FabD/lysophospholipase-like"/>
    <property type="match status" value="1"/>
</dbReference>
<name>A0A2D0N074_FLAN2</name>
<protein>
    <recommendedName>
        <fullName evidence="5">PNPLA domain-containing protein</fullName>
    </recommendedName>
</protein>
<sequence length="771" mass="87510">MYFWRTPTHFRLPMKYRLLFFFLWGFLPFYLTPVLRAQTPDTTLRTPERPRIGLVLSGGGAKGMAHIGVLKVLEEVGIRPDFITGTSMGSIIGGLYAIGYRADSLERLILDQNWSEVLSDRMPLQNVIFEEKPFFENQLAEFDIGNWQFKVPSGLNQGQQISKLLSRLTLPAMEESDFRKFPIPFVCNGSDMISGKSVVLEEGDLAKAMRTSMAIPTVFTPIRSEEQVLVDGGLVHNFAVREIVDMGADIVIGVYTGRQKAAPEHMDGLSDVLLQSFFLMGIEDAEKQMDLIDIYIEPDLRNYSASQFYEADSIMYMGELAARRALPQLRQLADSLRQYAIPSEVPALESPDPLVIHRVDVQGNERLTGYEITGRFDIRMAKPITVDDIDAGIDRLFGTNAFEKVTYRVQREGDRNFLTLDVQEKSQAILKAAINYDSYHEAGFLLGLIRRNLWLPASRLVVVTKLADNYRLNANYLKYVSRNQRASLAAEFRVNRDELPFYQKGITVQEFKLTESVFDVGWQYRFGHNVLFSTGVQRERLVFQPRSGIDPGFRKLVFTNHLVYGGLDINSLDRNIFPRRGVQMQARGKLVNNSRFRLTEPNVNIPFNPDTLFSFDPYFKLSLQLNSFIPVHSKASIVFRTFAGYIWNPKDNFVDFFLVGAPERLGQRHIPFLGLEANEQVAAAAFGGSLGWQQFVSRALMFRLETNFGFFQSPDNLQIPRDRNIPLWGFGATIGYQSFLGPITLTFSLPLKTDGTVQPGVKSFLSIGHRF</sequence>
<dbReference type="Gene3D" id="3.10.20.310">
    <property type="entry name" value="membrane protein fhac"/>
    <property type="match status" value="1"/>
</dbReference>
<comment type="caution">
    <text evidence="6">The sequence shown here is derived from an EMBL/GenBank/DDBJ whole genome shotgun (WGS) entry which is preliminary data.</text>
</comment>
<keyword evidence="2 4" id="KW-0442">Lipid degradation</keyword>
<dbReference type="OrthoDB" id="9770965at2"/>
<accession>A0A2D0N074</accession>
<evidence type="ECO:0000256" key="2">
    <source>
        <dbReference type="ARBA" id="ARBA00022963"/>
    </source>
</evidence>
<dbReference type="PROSITE" id="PS51635">
    <property type="entry name" value="PNPLA"/>
    <property type="match status" value="1"/>
</dbReference>
<dbReference type="PANTHER" id="PTHR14226">
    <property type="entry name" value="NEUROPATHY TARGET ESTERASE/SWISS CHEESE D.MELANOGASTER"/>
    <property type="match status" value="1"/>
</dbReference>
<keyword evidence="3 4" id="KW-0443">Lipid metabolism</keyword>
<evidence type="ECO:0000256" key="4">
    <source>
        <dbReference type="PROSITE-ProRule" id="PRU01161"/>
    </source>
</evidence>
<keyword evidence="7" id="KW-1185">Reference proteome</keyword>
<dbReference type="PANTHER" id="PTHR14226:SF76">
    <property type="entry name" value="NTE FAMILY PROTEIN RSSA"/>
    <property type="match status" value="1"/>
</dbReference>
<reference evidence="6 7" key="1">
    <citation type="submission" date="2017-10" db="EMBL/GenBank/DDBJ databases">
        <title>The draft genome sequence of Lewinella nigricans NBRC 102662.</title>
        <authorList>
            <person name="Wang K."/>
        </authorList>
    </citation>
    <scope>NUCLEOTIDE SEQUENCE [LARGE SCALE GENOMIC DNA]</scope>
    <source>
        <strain evidence="6 7">NBRC 102662</strain>
    </source>
</reference>
<dbReference type="AlphaFoldDB" id="A0A2D0N074"/>
<keyword evidence="1 4" id="KW-0378">Hydrolase</keyword>
<feature type="domain" description="PNPLA" evidence="5">
    <location>
        <begin position="54"/>
        <end position="244"/>
    </location>
</feature>
<dbReference type="InterPro" id="IPR016035">
    <property type="entry name" value="Acyl_Trfase/lysoPLipase"/>
</dbReference>
<feature type="short sequence motif" description="GXGXXG" evidence="4">
    <location>
        <begin position="58"/>
        <end position="63"/>
    </location>
</feature>
<evidence type="ECO:0000259" key="5">
    <source>
        <dbReference type="PROSITE" id="PS51635"/>
    </source>
</evidence>
<dbReference type="EMBL" id="PDUD01000049">
    <property type="protein sequence ID" value="PHN01788.1"/>
    <property type="molecule type" value="Genomic_DNA"/>
</dbReference>
<dbReference type="GO" id="GO:0016042">
    <property type="term" value="P:lipid catabolic process"/>
    <property type="evidence" value="ECO:0007669"/>
    <property type="project" value="UniProtKB-UniRule"/>
</dbReference>
<feature type="short sequence motif" description="GXSXG" evidence="4">
    <location>
        <begin position="85"/>
        <end position="89"/>
    </location>
</feature>
<dbReference type="Proteomes" id="UP000223913">
    <property type="component" value="Unassembled WGS sequence"/>
</dbReference>
<dbReference type="InterPro" id="IPR002641">
    <property type="entry name" value="PNPLA_dom"/>
</dbReference>
<dbReference type="InterPro" id="IPR050301">
    <property type="entry name" value="NTE"/>
</dbReference>
<evidence type="ECO:0000256" key="3">
    <source>
        <dbReference type="ARBA" id="ARBA00023098"/>
    </source>
</evidence>
<feature type="active site" description="Proton acceptor" evidence="4">
    <location>
        <position position="231"/>
    </location>
</feature>
<evidence type="ECO:0000313" key="7">
    <source>
        <dbReference type="Proteomes" id="UP000223913"/>
    </source>
</evidence>
<dbReference type="Gene3D" id="3.40.1090.10">
    <property type="entry name" value="Cytosolic phospholipase A2 catalytic domain"/>
    <property type="match status" value="2"/>
</dbReference>